<proteinExistence type="predicted"/>
<evidence type="ECO:0000313" key="3">
    <source>
        <dbReference type="Proteomes" id="UP001284601"/>
    </source>
</evidence>
<organism evidence="2 3">
    <name type="scientific">Conexibacter stalactiti</name>
    <dbReference type="NCBI Taxonomy" id="1940611"/>
    <lineage>
        <taxon>Bacteria</taxon>
        <taxon>Bacillati</taxon>
        <taxon>Actinomycetota</taxon>
        <taxon>Thermoleophilia</taxon>
        <taxon>Solirubrobacterales</taxon>
        <taxon>Conexibacteraceae</taxon>
        <taxon>Conexibacter</taxon>
    </lineage>
</organism>
<feature type="region of interest" description="Disordered" evidence="1">
    <location>
        <begin position="341"/>
        <end position="364"/>
    </location>
</feature>
<reference evidence="3" key="1">
    <citation type="submission" date="2023-07" db="EMBL/GenBank/DDBJ databases">
        <title>Conexibacter stalactiti sp. nov., isolated from stalactites in a lava cave and emended description of the genus Conexibacter.</title>
        <authorList>
            <person name="Lee S.D."/>
        </authorList>
    </citation>
    <scope>NUCLEOTIDE SEQUENCE [LARGE SCALE GENOMIC DNA]</scope>
    <source>
        <strain evidence="3">KCTC 39840</strain>
    </source>
</reference>
<dbReference type="Proteomes" id="UP001284601">
    <property type="component" value="Unassembled WGS sequence"/>
</dbReference>
<gene>
    <name evidence="2" type="ORF">R7226_31415</name>
</gene>
<comment type="caution">
    <text evidence="2">The sequence shown here is derived from an EMBL/GenBank/DDBJ whole genome shotgun (WGS) entry which is preliminary data.</text>
</comment>
<accession>A0ABU4I2I5</accession>
<evidence type="ECO:0000313" key="2">
    <source>
        <dbReference type="EMBL" id="MDW5598910.1"/>
    </source>
</evidence>
<feature type="non-terminal residue" evidence="2">
    <location>
        <position position="1"/>
    </location>
</feature>
<sequence>AQFAAPAAHAALLTPLARGDDGAPTPLPLLEGSAPLRRYLAGAALFARAAAALTPVPLPDGSATPGTVALPDEAPVVPYGARDGDTLTSAAQRLAISLPRLAAASRALPGLLPAGSAVAVGDQVTTVRPDDSLDALWRRLRGEAEAVDFDAVVAAVSTTALAPGALLAAPAPALPAASTATAVGATYGVDPLAVAQANAALTGLVVEGIGVEAPGGAIERTLPGDTLNAILTRFAARGVAISLAQLLSANAEVALFAAGARVLLPPPPATVTARLSEPLTAGQPAVQLVTTVRLQRDADGDRPAAQADTVVSAPADAAQRLAALAPRLLAAAPTLRLATTPAADGAAPTPPLTTTPSGDAVPGPQVWAVDFGSGGIAALSFDDPPHGFALRPLFRAFQQAVSVPVPTLGADGRLGAPTATSFAGADVEPWARRLLTDLDLFLAPESVAGLRAHADADDELDALLRLRDRLARALAAGLAPLSPAGDLAAAAGA</sequence>
<evidence type="ECO:0000256" key="1">
    <source>
        <dbReference type="SAM" id="MobiDB-lite"/>
    </source>
</evidence>
<dbReference type="EMBL" id="JAWSTH010000222">
    <property type="protein sequence ID" value="MDW5598910.1"/>
    <property type="molecule type" value="Genomic_DNA"/>
</dbReference>
<name>A0ABU4I2I5_9ACTN</name>
<feature type="non-terminal residue" evidence="2">
    <location>
        <position position="493"/>
    </location>
</feature>
<evidence type="ECO:0008006" key="4">
    <source>
        <dbReference type="Google" id="ProtNLM"/>
    </source>
</evidence>
<keyword evidence="3" id="KW-1185">Reference proteome</keyword>
<protein>
    <recommendedName>
        <fullName evidence="4">LysM domain-containing protein</fullName>
    </recommendedName>
</protein>
<reference evidence="2 3" key="2">
    <citation type="submission" date="2023-10" db="EMBL/GenBank/DDBJ databases">
        <authorList>
            <person name="Han X.F."/>
        </authorList>
    </citation>
    <scope>NUCLEOTIDE SEQUENCE [LARGE SCALE GENOMIC DNA]</scope>
    <source>
        <strain evidence="2 3">KCTC 39840</strain>
    </source>
</reference>